<dbReference type="SMART" id="SM00881">
    <property type="entry name" value="CoA_binding"/>
    <property type="match status" value="1"/>
</dbReference>
<dbReference type="Gene3D" id="3.40.50.720">
    <property type="entry name" value="NAD(P)-binding Rossmann-like Domain"/>
    <property type="match status" value="1"/>
</dbReference>
<feature type="DNA-binding region" description="H-T-H motif" evidence="6">
    <location>
        <begin position="19"/>
        <end position="58"/>
    </location>
</feature>
<dbReference type="NCBIfam" id="NF003995">
    <property type="entry name" value="PRK05472.2-4"/>
    <property type="match status" value="1"/>
</dbReference>
<dbReference type="InterPro" id="IPR036291">
    <property type="entry name" value="NAD(P)-bd_dom_sf"/>
</dbReference>
<dbReference type="InterPro" id="IPR009718">
    <property type="entry name" value="Rex_DNA-bd_C_dom"/>
</dbReference>
<organism evidence="8 9">
    <name type="scientific">Candidatus Tidjanibacter faecipullorum</name>
    <dbReference type="NCBI Taxonomy" id="2838766"/>
    <lineage>
        <taxon>Bacteria</taxon>
        <taxon>Pseudomonadati</taxon>
        <taxon>Bacteroidota</taxon>
        <taxon>Bacteroidia</taxon>
        <taxon>Bacteroidales</taxon>
        <taxon>Rikenellaceae</taxon>
        <taxon>Tidjanibacter</taxon>
    </lineage>
</organism>
<dbReference type="GO" id="GO:0051775">
    <property type="term" value="P:response to redox state"/>
    <property type="evidence" value="ECO:0007669"/>
    <property type="project" value="InterPro"/>
</dbReference>
<comment type="similarity">
    <text evidence="6">Belongs to the transcriptional regulatory Rex family.</text>
</comment>
<keyword evidence="1 6" id="KW-0963">Cytoplasm</keyword>
<sequence>MEKMSGNNIPEKTIERLSEYRRTLLNLHKQGITHIFSHVLAGMHGITAVQVRRDLMLIGFSSDTKKGYDVEELIDFINRILDSSEPMNIAVIGMGHLGQAITRYFNNKGLNLKIVAAFDVDPAKVGTTIEDIPCYSMDDFETDVASLGIDIAVLSCPSRVAAELVVPIVNAGIKGVLNFTSKPLNFPLGIVVENYDITTLLEKVAYFVKENNEDNNEL</sequence>
<evidence type="ECO:0000256" key="4">
    <source>
        <dbReference type="ARBA" id="ARBA00023125"/>
    </source>
</evidence>
<dbReference type="Pfam" id="PF02629">
    <property type="entry name" value="CoA_binding"/>
    <property type="match status" value="1"/>
</dbReference>
<dbReference type="GO" id="GO:0045892">
    <property type="term" value="P:negative regulation of DNA-templated transcription"/>
    <property type="evidence" value="ECO:0007669"/>
    <property type="project" value="InterPro"/>
</dbReference>
<feature type="binding site" evidence="6">
    <location>
        <begin position="93"/>
        <end position="98"/>
    </location>
    <ligand>
        <name>NAD(+)</name>
        <dbReference type="ChEBI" id="CHEBI:57540"/>
    </ligand>
</feature>
<comment type="caution">
    <text evidence="8">The sequence shown here is derived from an EMBL/GenBank/DDBJ whole genome shotgun (WGS) entry which is preliminary data.</text>
</comment>
<dbReference type="InterPro" id="IPR036390">
    <property type="entry name" value="WH_DNA-bd_sf"/>
</dbReference>
<evidence type="ECO:0000256" key="1">
    <source>
        <dbReference type="ARBA" id="ARBA00022490"/>
    </source>
</evidence>
<evidence type="ECO:0000259" key="7">
    <source>
        <dbReference type="SMART" id="SM00881"/>
    </source>
</evidence>
<dbReference type="NCBIfam" id="NF003994">
    <property type="entry name" value="PRK05472.2-3"/>
    <property type="match status" value="1"/>
</dbReference>
<name>A0A9D2IMJ9_9BACT</name>
<comment type="subunit">
    <text evidence="6">Homodimer.</text>
</comment>
<keyword evidence="5 6" id="KW-0804">Transcription</keyword>
<keyword evidence="4 6" id="KW-0238">DNA-binding</keyword>
<dbReference type="InterPro" id="IPR036388">
    <property type="entry name" value="WH-like_DNA-bd_sf"/>
</dbReference>
<dbReference type="AlphaFoldDB" id="A0A9D2IMJ9"/>
<dbReference type="HAMAP" id="MF_01131">
    <property type="entry name" value="Rex"/>
    <property type="match status" value="1"/>
</dbReference>
<dbReference type="Proteomes" id="UP000824014">
    <property type="component" value="Unassembled WGS sequence"/>
</dbReference>
<proteinExistence type="inferred from homology"/>
<dbReference type="Pfam" id="PF06971">
    <property type="entry name" value="Put_DNA-bind_N"/>
    <property type="match status" value="1"/>
</dbReference>
<evidence type="ECO:0000256" key="3">
    <source>
        <dbReference type="ARBA" id="ARBA00023015"/>
    </source>
</evidence>
<reference evidence="8" key="2">
    <citation type="submission" date="2021-04" db="EMBL/GenBank/DDBJ databases">
        <authorList>
            <person name="Gilroy R."/>
        </authorList>
    </citation>
    <scope>NUCLEOTIDE SEQUENCE</scope>
    <source>
        <strain evidence="8">ChiHjej11B10-19426</strain>
    </source>
</reference>
<keyword evidence="3 6" id="KW-0805">Transcription regulation</keyword>
<keyword evidence="2 6" id="KW-0678">Repressor</keyword>
<dbReference type="PANTHER" id="PTHR35786:SF1">
    <property type="entry name" value="REDOX-SENSING TRANSCRIPTIONAL REPRESSOR REX 1"/>
    <property type="match status" value="1"/>
</dbReference>
<evidence type="ECO:0000256" key="5">
    <source>
        <dbReference type="ARBA" id="ARBA00023163"/>
    </source>
</evidence>
<dbReference type="NCBIfam" id="NF003996">
    <property type="entry name" value="PRK05472.2-5"/>
    <property type="match status" value="1"/>
</dbReference>
<dbReference type="EMBL" id="DXCC01000032">
    <property type="protein sequence ID" value="HIZ15900.1"/>
    <property type="molecule type" value="Genomic_DNA"/>
</dbReference>
<reference evidence="8" key="1">
    <citation type="journal article" date="2021" name="PeerJ">
        <title>Extensive microbial diversity within the chicken gut microbiome revealed by metagenomics and culture.</title>
        <authorList>
            <person name="Gilroy R."/>
            <person name="Ravi A."/>
            <person name="Getino M."/>
            <person name="Pursley I."/>
            <person name="Horton D.L."/>
            <person name="Alikhan N.F."/>
            <person name="Baker D."/>
            <person name="Gharbi K."/>
            <person name="Hall N."/>
            <person name="Watson M."/>
            <person name="Adriaenssens E.M."/>
            <person name="Foster-Nyarko E."/>
            <person name="Jarju S."/>
            <person name="Secka A."/>
            <person name="Antonio M."/>
            <person name="Oren A."/>
            <person name="Chaudhuri R.R."/>
            <person name="La Ragione R."/>
            <person name="Hildebrand F."/>
            <person name="Pallen M.J."/>
        </authorList>
    </citation>
    <scope>NUCLEOTIDE SEQUENCE</scope>
    <source>
        <strain evidence="8">ChiHjej11B10-19426</strain>
    </source>
</reference>
<dbReference type="SUPFAM" id="SSF46785">
    <property type="entry name" value="Winged helix' DNA-binding domain"/>
    <property type="match status" value="1"/>
</dbReference>
<protein>
    <recommendedName>
        <fullName evidence="6">Redox-sensing transcriptional repressor Rex</fullName>
    </recommendedName>
</protein>
<dbReference type="GO" id="GO:0003700">
    <property type="term" value="F:DNA-binding transcription factor activity"/>
    <property type="evidence" value="ECO:0007669"/>
    <property type="project" value="UniProtKB-UniRule"/>
</dbReference>
<feature type="domain" description="CoA-binding" evidence="7">
    <location>
        <begin position="83"/>
        <end position="183"/>
    </location>
</feature>
<dbReference type="SUPFAM" id="SSF51735">
    <property type="entry name" value="NAD(P)-binding Rossmann-fold domains"/>
    <property type="match status" value="1"/>
</dbReference>
<comment type="function">
    <text evidence="6">Modulates transcription in response to changes in cellular NADH/NAD(+) redox state.</text>
</comment>
<dbReference type="PANTHER" id="PTHR35786">
    <property type="entry name" value="REDOX-SENSING TRANSCRIPTIONAL REPRESSOR REX"/>
    <property type="match status" value="1"/>
</dbReference>
<gene>
    <name evidence="6" type="primary">rex</name>
    <name evidence="8" type="ORF">H9816_08365</name>
</gene>
<evidence type="ECO:0000256" key="6">
    <source>
        <dbReference type="HAMAP-Rule" id="MF_01131"/>
    </source>
</evidence>
<dbReference type="InterPro" id="IPR022876">
    <property type="entry name" value="Tscrpt_rep_Rex"/>
</dbReference>
<evidence type="ECO:0000313" key="9">
    <source>
        <dbReference type="Proteomes" id="UP000824014"/>
    </source>
</evidence>
<dbReference type="InterPro" id="IPR003781">
    <property type="entry name" value="CoA-bd"/>
</dbReference>
<evidence type="ECO:0000313" key="8">
    <source>
        <dbReference type="EMBL" id="HIZ15900.1"/>
    </source>
</evidence>
<evidence type="ECO:0000256" key="2">
    <source>
        <dbReference type="ARBA" id="ARBA00022491"/>
    </source>
</evidence>
<accession>A0A9D2IMJ9</accession>
<dbReference type="GO" id="GO:0005737">
    <property type="term" value="C:cytoplasm"/>
    <property type="evidence" value="ECO:0007669"/>
    <property type="project" value="UniProtKB-SubCell"/>
</dbReference>
<dbReference type="GO" id="GO:0003677">
    <property type="term" value="F:DNA binding"/>
    <property type="evidence" value="ECO:0007669"/>
    <property type="project" value="UniProtKB-UniRule"/>
</dbReference>
<keyword evidence="6" id="KW-0520">NAD</keyword>
<dbReference type="Gene3D" id="1.10.10.10">
    <property type="entry name" value="Winged helix-like DNA-binding domain superfamily/Winged helix DNA-binding domain"/>
    <property type="match status" value="1"/>
</dbReference>
<comment type="subcellular location">
    <subcellularLocation>
        <location evidence="6">Cytoplasm</location>
    </subcellularLocation>
</comment>